<evidence type="ECO:0000313" key="3">
    <source>
        <dbReference type="EMBL" id="KAK3870957.1"/>
    </source>
</evidence>
<dbReference type="Proteomes" id="UP001286313">
    <property type="component" value="Unassembled WGS sequence"/>
</dbReference>
<sequence length="245" mass="27534">MDGMENLQKAQAAAQGWLTRVCTKMEGLLVKSTPATSSELIEVLEEFDKRLTKLEEVQSDLELELRPEALDEYLDKADEARQRAKHMRLLCADKLKELTLDDKVDSVSTIASLHARLPKLELPRFDGDLKHWQSFWEQFSSHIEDTELPTISKLTYLLSLLDGTAKDVVEGVPHTSASYKTVVDLLKQRFGKTACIYPRTRPSSSRSTSSSRPGQDLHHTAVETSGRGGQAYSKLRSPGNYRQAM</sequence>
<dbReference type="InterPro" id="IPR005312">
    <property type="entry name" value="DUF1759"/>
</dbReference>
<evidence type="ECO:0000256" key="2">
    <source>
        <dbReference type="SAM" id="MobiDB-lite"/>
    </source>
</evidence>
<dbReference type="PANTHER" id="PTHR22954:SF3">
    <property type="entry name" value="PROTEIN CBG08539"/>
    <property type="match status" value="1"/>
</dbReference>
<keyword evidence="4" id="KW-1185">Reference proteome</keyword>
<proteinExistence type="predicted"/>
<evidence type="ECO:0000313" key="4">
    <source>
        <dbReference type="Proteomes" id="UP001286313"/>
    </source>
</evidence>
<dbReference type="AlphaFoldDB" id="A0AAE1FBK2"/>
<feature type="region of interest" description="Disordered" evidence="2">
    <location>
        <begin position="197"/>
        <end position="245"/>
    </location>
</feature>
<evidence type="ECO:0000256" key="1">
    <source>
        <dbReference type="SAM" id="Coils"/>
    </source>
</evidence>
<organism evidence="3 4">
    <name type="scientific">Petrolisthes cinctipes</name>
    <name type="common">Flat porcelain crab</name>
    <dbReference type="NCBI Taxonomy" id="88211"/>
    <lineage>
        <taxon>Eukaryota</taxon>
        <taxon>Metazoa</taxon>
        <taxon>Ecdysozoa</taxon>
        <taxon>Arthropoda</taxon>
        <taxon>Crustacea</taxon>
        <taxon>Multicrustacea</taxon>
        <taxon>Malacostraca</taxon>
        <taxon>Eumalacostraca</taxon>
        <taxon>Eucarida</taxon>
        <taxon>Decapoda</taxon>
        <taxon>Pleocyemata</taxon>
        <taxon>Anomura</taxon>
        <taxon>Galatheoidea</taxon>
        <taxon>Porcellanidae</taxon>
        <taxon>Petrolisthes</taxon>
    </lineage>
</organism>
<dbReference type="PANTHER" id="PTHR22954">
    <property type="entry name" value="RETROVIRAL PROTEASE-RELATED"/>
    <property type="match status" value="1"/>
</dbReference>
<name>A0AAE1FBK2_PETCI</name>
<accession>A0AAE1FBK2</accession>
<keyword evidence="1" id="KW-0175">Coiled coil</keyword>
<dbReference type="EMBL" id="JAWQEG010002585">
    <property type="protein sequence ID" value="KAK3870957.1"/>
    <property type="molecule type" value="Genomic_DNA"/>
</dbReference>
<dbReference type="Pfam" id="PF03564">
    <property type="entry name" value="DUF1759"/>
    <property type="match status" value="1"/>
</dbReference>
<gene>
    <name evidence="3" type="ORF">Pcinc_023865</name>
</gene>
<reference evidence="3" key="1">
    <citation type="submission" date="2023-10" db="EMBL/GenBank/DDBJ databases">
        <title>Genome assemblies of two species of porcelain crab, Petrolisthes cinctipes and Petrolisthes manimaculis (Anomura: Porcellanidae).</title>
        <authorList>
            <person name="Angst P."/>
        </authorList>
    </citation>
    <scope>NUCLEOTIDE SEQUENCE</scope>
    <source>
        <strain evidence="3">PB745_01</strain>
        <tissue evidence="3">Gill</tissue>
    </source>
</reference>
<protein>
    <submittedName>
        <fullName evidence="3">Uncharacterized protein</fullName>
    </submittedName>
</protein>
<comment type="caution">
    <text evidence="3">The sequence shown here is derived from an EMBL/GenBank/DDBJ whole genome shotgun (WGS) entry which is preliminary data.</text>
</comment>
<feature type="compositionally biased region" description="Low complexity" evidence="2">
    <location>
        <begin position="198"/>
        <end position="213"/>
    </location>
</feature>
<feature type="coiled-coil region" evidence="1">
    <location>
        <begin position="44"/>
        <end position="90"/>
    </location>
</feature>